<evidence type="ECO:0000256" key="8">
    <source>
        <dbReference type="ARBA" id="ARBA00022989"/>
    </source>
</evidence>
<evidence type="ECO:0000256" key="1">
    <source>
        <dbReference type="ARBA" id="ARBA00004141"/>
    </source>
</evidence>
<evidence type="ECO:0000256" key="5">
    <source>
        <dbReference type="ARBA" id="ARBA00022826"/>
    </source>
</evidence>
<keyword evidence="7" id="KW-0630">Potassium</keyword>
<dbReference type="SUPFAM" id="SSF81324">
    <property type="entry name" value="Voltage-gated potassium channels"/>
    <property type="match status" value="1"/>
</dbReference>
<evidence type="ECO:0000313" key="15">
    <source>
        <dbReference type="Proteomes" id="UP001596270"/>
    </source>
</evidence>
<evidence type="ECO:0000313" key="14">
    <source>
        <dbReference type="EMBL" id="MFC6284233.1"/>
    </source>
</evidence>
<evidence type="ECO:0000256" key="7">
    <source>
        <dbReference type="ARBA" id="ARBA00022958"/>
    </source>
</evidence>
<keyword evidence="10 12" id="KW-0472">Membrane</keyword>
<keyword evidence="6" id="KW-0851">Voltage-gated channel</keyword>
<feature type="transmembrane region" description="Helical" evidence="12">
    <location>
        <begin position="75"/>
        <end position="91"/>
    </location>
</feature>
<dbReference type="PANTHER" id="PTHR11537">
    <property type="entry name" value="VOLTAGE-GATED POTASSIUM CHANNEL"/>
    <property type="match status" value="1"/>
</dbReference>
<dbReference type="PANTHER" id="PTHR11537:SF254">
    <property type="entry name" value="POTASSIUM VOLTAGE-GATED CHANNEL PROTEIN SHAB"/>
    <property type="match status" value="1"/>
</dbReference>
<evidence type="ECO:0000256" key="4">
    <source>
        <dbReference type="ARBA" id="ARBA00022692"/>
    </source>
</evidence>
<comment type="caution">
    <text evidence="14">The sequence shown here is derived from an EMBL/GenBank/DDBJ whole genome shotgun (WGS) entry which is preliminary data.</text>
</comment>
<feature type="transmembrane region" description="Helical" evidence="12">
    <location>
        <begin position="140"/>
        <end position="158"/>
    </location>
</feature>
<feature type="transmembrane region" description="Helical" evidence="12">
    <location>
        <begin position="165"/>
        <end position="185"/>
    </location>
</feature>
<keyword evidence="2" id="KW-0813">Transport</keyword>
<gene>
    <name evidence="14" type="ORF">ACFQND_23645</name>
</gene>
<evidence type="ECO:0000256" key="10">
    <source>
        <dbReference type="ARBA" id="ARBA00023136"/>
    </source>
</evidence>
<evidence type="ECO:0000256" key="11">
    <source>
        <dbReference type="ARBA" id="ARBA00023303"/>
    </source>
</evidence>
<dbReference type="Gene3D" id="1.20.120.350">
    <property type="entry name" value="Voltage-gated potassium channels. Chain C"/>
    <property type="match status" value="1"/>
</dbReference>
<protein>
    <submittedName>
        <fullName evidence="14">Ion transporter</fullName>
    </submittedName>
</protein>
<keyword evidence="5" id="KW-0631">Potassium channel</keyword>
<keyword evidence="9" id="KW-0406">Ion transport</keyword>
<keyword evidence="8 12" id="KW-1133">Transmembrane helix</keyword>
<comment type="subcellular location">
    <subcellularLocation>
        <location evidence="1">Membrane</location>
        <topology evidence="1">Multi-pass membrane protein</topology>
    </subcellularLocation>
</comment>
<feature type="transmembrane region" description="Helical" evidence="12">
    <location>
        <begin position="223"/>
        <end position="245"/>
    </location>
</feature>
<feature type="transmembrane region" description="Helical" evidence="12">
    <location>
        <begin position="98"/>
        <end position="120"/>
    </location>
</feature>
<name>A0ABW1U4V4_9BURK</name>
<keyword evidence="3" id="KW-0633">Potassium transport</keyword>
<feature type="transmembrane region" description="Helical" evidence="12">
    <location>
        <begin position="38"/>
        <end position="55"/>
    </location>
</feature>
<evidence type="ECO:0000256" key="6">
    <source>
        <dbReference type="ARBA" id="ARBA00022882"/>
    </source>
</evidence>
<dbReference type="InterPro" id="IPR027359">
    <property type="entry name" value="Volt_channel_dom_sf"/>
</dbReference>
<dbReference type="Gene3D" id="1.10.287.70">
    <property type="match status" value="1"/>
</dbReference>
<organism evidence="14 15">
    <name type="scientific">Polaromonas aquatica</name>
    <dbReference type="NCBI Taxonomy" id="332657"/>
    <lineage>
        <taxon>Bacteria</taxon>
        <taxon>Pseudomonadati</taxon>
        <taxon>Pseudomonadota</taxon>
        <taxon>Betaproteobacteria</taxon>
        <taxon>Burkholderiales</taxon>
        <taxon>Comamonadaceae</taxon>
        <taxon>Polaromonas</taxon>
    </lineage>
</organism>
<accession>A0ABW1U4V4</accession>
<dbReference type="EMBL" id="JBHSRS010000084">
    <property type="protein sequence ID" value="MFC6284233.1"/>
    <property type="molecule type" value="Genomic_DNA"/>
</dbReference>
<evidence type="ECO:0000256" key="3">
    <source>
        <dbReference type="ARBA" id="ARBA00022538"/>
    </source>
</evidence>
<reference evidence="15" key="1">
    <citation type="journal article" date="2019" name="Int. J. Syst. Evol. Microbiol.">
        <title>The Global Catalogue of Microorganisms (GCM) 10K type strain sequencing project: providing services to taxonomists for standard genome sequencing and annotation.</title>
        <authorList>
            <consortium name="The Broad Institute Genomics Platform"/>
            <consortium name="The Broad Institute Genome Sequencing Center for Infectious Disease"/>
            <person name="Wu L."/>
            <person name="Ma J."/>
        </authorList>
    </citation>
    <scope>NUCLEOTIDE SEQUENCE [LARGE SCALE GENOMIC DNA]</scope>
    <source>
        <strain evidence="15">CCUG 39402</strain>
    </source>
</reference>
<dbReference type="Pfam" id="PF00520">
    <property type="entry name" value="Ion_trans"/>
    <property type="match status" value="1"/>
</dbReference>
<feature type="domain" description="Ion transport" evidence="13">
    <location>
        <begin position="37"/>
        <end position="252"/>
    </location>
</feature>
<evidence type="ECO:0000256" key="9">
    <source>
        <dbReference type="ARBA" id="ARBA00023065"/>
    </source>
</evidence>
<evidence type="ECO:0000259" key="13">
    <source>
        <dbReference type="Pfam" id="PF00520"/>
    </source>
</evidence>
<sequence length="297" mass="32501">MAKPSSSLSTPHYGKPLAGWRLRWYTIIFEADTRAGRVFDLSLIALILLSIAVVMADSVQAIHQSHGPMLNGAEWLFTVLFTAEYIARLLCVRKPLQYATSFFGIIDLVAVLPTYLALFFPELHALIDVRVLRLLRVFRVFKLAAYVAEYQFLGRALAASGRKILVFLSAVLMVVLVMGTVMYVVEGQTNGFTSIPTSVYWAISTVTTVGFGDITPKTDLGRLIASFMMLMGWGILAVPTGIVTAEMAAQRQMQVSQAPTTRTCHECLSEGHGPGADFCSSCGARLPPYQQHADTAS</sequence>
<dbReference type="InterPro" id="IPR028325">
    <property type="entry name" value="VG_K_chnl"/>
</dbReference>
<keyword evidence="4 12" id="KW-0812">Transmembrane</keyword>
<proteinExistence type="predicted"/>
<dbReference type="Proteomes" id="UP001596270">
    <property type="component" value="Unassembled WGS sequence"/>
</dbReference>
<keyword evidence="11" id="KW-0407">Ion channel</keyword>
<evidence type="ECO:0000256" key="2">
    <source>
        <dbReference type="ARBA" id="ARBA00022448"/>
    </source>
</evidence>
<dbReference type="InterPro" id="IPR005821">
    <property type="entry name" value="Ion_trans_dom"/>
</dbReference>
<dbReference type="PRINTS" id="PR00169">
    <property type="entry name" value="KCHANNEL"/>
</dbReference>
<evidence type="ECO:0000256" key="12">
    <source>
        <dbReference type="SAM" id="Phobius"/>
    </source>
</evidence>
<dbReference type="RefSeq" id="WP_377414698.1">
    <property type="nucleotide sequence ID" value="NZ_JBHSRS010000084.1"/>
</dbReference>
<keyword evidence="15" id="KW-1185">Reference proteome</keyword>